<evidence type="ECO:0000259" key="2">
    <source>
        <dbReference type="PROSITE" id="PS50853"/>
    </source>
</evidence>
<dbReference type="PANTHER" id="PTHR13817">
    <property type="entry name" value="TITIN"/>
    <property type="match status" value="1"/>
</dbReference>
<feature type="domain" description="Fibronectin type-III" evidence="2">
    <location>
        <begin position="254"/>
        <end position="350"/>
    </location>
</feature>
<dbReference type="Pfam" id="PF00041">
    <property type="entry name" value="fn3"/>
    <property type="match status" value="1"/>
</dbReference>
<gene>
    <name evidence="3" type="ORF">MOO46_07750</name>
</gene>
<geneLocation type="plasmid" evidence="3 4">
    <name>p2unnamed</name>
</geneLocation>
<name>A0ABY4PIX8_9LACO</name>
<dbReference type="EMBL" id="CP093364">
    <property type="protein sequence ID" value="UQS85826.1"/>
    <property type="molecule type" value="Genomic_DNA"/>
</dbReference>
<dbReference type="Gene3D" id="2.60.40.10">
    <property type="entry name" value="Immunoglobulins"/>
    <property type="match status" value="2"/>
</dbReference>
<organism evidence="3 4">
    <name type="scientific">Apilactobacillus apisilvae</name>
    <dbReference type="NCBI Taxonomy" id="2923364"/>
    <lineage>
        <taxon>Bacteria</taxon>
        <taxon>Bacillati</taxon>
        <taxon>Bacillota</taxon>
        <taxon>Bacilli</taxon>
        <taxon>Lactobacillales</taxon>
        <taxon>Lactobacillaceae</taxon>
        <taxon>Apilactobacillus</taxon>
    </lineage>
</organism>
<protein>
    <submittedName>
        <fullName evidence="3">Fibronectin type III domain-containing protein</fullName>
    </submittedName>
</protein>
<dbReference type="InterPro" id="IPR003961">
    <property type="entry name" value="FN3_dom"/>
</dbReference>
<accession>A0ABY4PIX8</accession>
<keyword evidence="1" id="KW-0677">Repeat</keyword>
<evidence type="ECO:0000313" key="4">
    <source>
        <dbReference type="Proteomes" id="UP000831859"/>
    </source>
</evidence>
<dbReference type="SUPFAM" id="SSF49265">
    <property type="entry name" value="Fibronectin type III"/>
    <property type="match status" value="1"/>
</dbReference>
<dbReference type="RefSeq" id="WP_249511790.1">
    <property type="nucleotide sequence ID" value="NZ_CP093364.1"/>
</dbReference>
<dbReference type="PANTHER" id="PTHR13817:SF73">
    <property type="entry name" value="FIBRONECTIN TYPE-III DOMAIN-CONTAINING PROTEIN"/>
    <property type="match status" value="1"/>
</dbReference>
<evidence type="ECO:0000256" key="1">
    <source>
        <dbReference type="ARBA" id="ARBA00022737"/>
    </source>
</evidence>
<dbReference type="PROSITE" id="PS50853">
    <property type="entry name" value="FN3"/>
    <property type="match status" value="1"/>
</dbReference>
<keyword evidence="3" id="KW-0614">Plasmid</keyword>
<dbReference type="InterPro" id="IPR013783">
    <property type="entry name" value="Ig-like_fold"/>
</dbReference>
<reference evidence="3 4" key="1">
    <citation type="journal article" date="2022" name="Int. J. Syst. Evol. Microbiol.">
        <title>Apilactobacillus apisilvae sp. nov., Nicolia spurrieriana gen. nov. sp. nov., Bombilactobacillus folatiphilus sp. nov. and Bombilactobacillus thymidiniphilus sp. nov., four new lactic acid bacterial isolates from stingless bees Tetragonula carbonaria and Austroplebeia australis.</title>
        <authorList>
            <person name="Oliphant S.A."/>
            <person name="Watson-Haigh N.S."/>
            <person name="Sumby K.M."/>
            <person name="Gardner J."/>
            <person name="Groom S."/>
            <person name="Jiranek V."/>
        </authorList>
    </citation>
    <scope>NUCLEOTIDE SEQUENCE [LARGE SCALE GENOMIC DNA]</scope>
    <source>
        <strain evidence="3 4">SG5_A10</strain>
    </source>
</reference>
<dbReference type="Proteomes" id="UP000831859">
    <property type="component" value="Plasmid p2unnamed"/>
</dbReference>
<dbReference type="InterPro" id="IPR050964">
    <property type="entry name" value="Striated_Muscle_Regulatory"/>
</dbReference>
<sequence length="698" mass="77256">MVKLFRNTALTTAGFQVANKAAVGLLKYEITRAASTDMDLTQYTDDELKNLTSLPNEIDSGEIVDRDDSKDDNSLSTISTLFNNKNYEKGYTIKAVGIYGKTDEGKEFLHSVTVSETPVIVPEWTTNKFDGLGLDVVIVSGDNKHMDVDLSDAGTASIGYVQKALAKIDLSSATTKANEYTDSQLKNYTNTLNMNNLLNGKQDKGNYVTSEQLDAKDYATTKSVNGVSSKLDQLGFTKTDRLYVDGKPVLVATAPNAPKLSASINSDTGNLDYKITPPKIDGGASITKYQISYKKKKDNDWNIINVDAEQLNGTLSNLEKGSIYQLKAVAINYAGSGVGSDTVTVLTAVAPKDVTIQVNNEYPKVSYSINVGNNGGADVQYYQLFYKKDNDSYWQFIDHPNSSGLISNLENNCNYLFKAKAGNAGGLSVESDISILNFVDNNVYGVTWNRDRNNYNLDRIGSSNVNNAAIFQDLTTVRHFENDYVRIPKFYINKVLSTNSDIPYKWEISMMKHDESWYLPKCFWSFKNNKELPYVDICKSHGSIFSNEKDNGRLQLLDMPTIDVLTVLTLIFTGNLNVINPFGVDITSERLFIDGIVMKNDTFISYKDNPSINQYVEVNCSRVPVNGKPIAGIGYDANHPEINLDSSYFPSGNSSLGYLSTSHTSTLSWNAGIGKGYFAFDQYYMSVSDTIYVVKADM</sequence>
<dbReference type="InterPro" id="IPR036116">
    <property type="entry name" value="FN3_sf"/>
</dbReference>
<proteinExistence type="predicted"/>
<dbReference type="CDD" id="cd00063">
    <property type="entry name" value="FN3"/>
    <property type="match status" value="2"/>
</dbReference>
<keyword evidence="4" id="KW-1185">Reference proteome</keyword>
<evidence type="ECO:0000313" key="3">
    <source>
        <dbReference type="EMBL" id="UQS85826.1"/>
    </source>
</evidence>